<dbReference type="Proteomes" id="UP000003598">
    <property type="component" value="Unassembled WGS sequence"/>
</dbReference>
<evidence type="ECO:0000313" key="1">
    <source>
        <dbReference type="EMBL" id="EHH01046.1"/>
    </source>
</evidence>
<dbReference type="AlphaFoldDB" id="G5SNT2"/>
<comment type="caution">
    <text evidence="1">The sequence shown here is derived from an EMBL/GenBank/DDBJ whole genome shotgun (WGS) entry which is preliminary data.</text>
</comment>
<sequence>MCCEDFLHLRRKPNHSAENGKSISAKRKINLLRLIFKSAEDKKRNK</sequence>
<keyword evidence="2" id="KW-1185">Reference proteome</keyword>
<reference evidence="1 2" key="1">
    <citation type="submission" date="2011-03" db="EMBL/GenBank/DDBJ databases">
        <authorList>
            <person name="Weinstock G."/>
            <person name="Sodergren E."/>
            <person name="Clifton S."/>
            <person name="Fulton L."/>
            <person name="Fulton B."/>
            <person name="Courtney L."/>
            <person name="Fronick C."/>
            <person name="Harrison M."/>
            <person name="Strong C."/>
            <person name="Farmer C."/>
            <person name="Delahaunty K."/>
            <person name="Markovic C."/>
            <person name="Hall O."/>
            <person name="Minx P."/>
            <person name="Tomlinson C."/>
            <person name="Mitreva M."/>
            <person name="Hou S."/>
            <person name="Chen J."/>
            <person name="Wollam A."/>
            <person name="Pepin K.H."/>
            <person name="Johnson M."/>
            <person name="Bhonagiri V."/>
            <person name="Zhang X."/>
            <person name="Suruliraj S."/>
            <person name="Warren W."/>
            <person name="Chinwalla A."/>
            <person name="Mardis E.R."/>
            <person name="Wilson R.K."/>
        </authorList>
    </citation>
    <scope>NUCLEOTIDE SEQUENCE [LARGE SCALE GENOMIC DNA]</scope>
    <source>
        <strain evidence="1 2">YIT 11840</strain>
    </source>
</reference>
<proteinExistence type="predicted"/>
<protein>
    <submittedName>
        <fullName evidence="1">Uncharacterized protein</fullName>
    </submittedName>
</protein>
<organism evidence="1 2">
    <name type="scientific">Paraprevotella clara YIT 11840</name>
    <dbReference type="NCBI Taxonomy" id="762968"/>
    <lineage>
        <taxon>Bacteria</taxon>
        <taxon>Pseudomonadati</taxon>
        <taxon>Bacteroidota</taxon>
        <taxon>Bacteroidia</taxon>
        <taxon>Bacteroidales</taxon>
        <taxon>Prevotellaceae</taxon>
        <taxon>Paraprevotella</taxon>
    </lineage>
</organism>
<accession>G5SNT2</accession>
<evidence type="ECO:0000313" key="2">
    <source>
        <dbReference type="Proteomes" id="UP000003598"/>
    </source>
</evidence>
<name>G5SNT2_9BACT</name>
<dbReference type="EMBL" id="AFFY01000016">
    <property type="protein sequence ID" value="EHH01046.1"/>
    <property type="molecule type" value="Genomic_DNA"/>
</dbReference>
<gene>
    <name evidence="1" type="ORF">HMPREF9441_01094</name>
</gene>
<dbReference type="STRING" id="762968.HMPREF9441_01094"/>
<dbReference type="HOGENOM" id="CLU_3186784_0_0_10"/>